<dbReference type="GO" id="GO:0005634">
    <property type="term" value="C:nucleus"/>
    <property type="evidence" value="ECO:0007669"/>
    <property type="project" value="TreeGrafter"/>
</dbReference>
<dbReference type="InterPro" id="IPR006762">
    <property type="entry name" value="Gtr1_RagA"/>
</dbReference>
<evidence type="ECO:0000256" key="3">
    <source>
        <dbReference type="ARBA" id="ARBA00023134"/>
    </source>
</evidence>
<accession>A0A9W8A684</accession>
<dbReference type="Pfam" id="PF04670">
    <property type="entry name" value="Gtr1_RagA"/>
    <property type="match status" value="1"/>
</dbReference>
<evidence type="ECO:0000313" key="6">
    <source>
        <dbReference type="Proteomes" id="UP001150538"/>
    </source>
</evidence>
<comment type="similarity">
    <text evidence="1 4">Belongs to the GTR/RAG GTP-binding protein family.</text>
</comment>
<dbReference type="GO" id="GO:1990131">
    <property type="term" value="C:Gtr1-Gtr2 GTPase complex"/>
    <property type="evidence" value="ECO:0007669"/>
    <property type="project" value="UniProtKB-UniRule"/>
</dbReference>
<dbReference type="EMBL" id="JANBPU010000002">
    <property type="protein sequence ID" value="KAJ1921945.1"/>
    <property type="molecule type" value="Genomic_DNA"/>
</dbReference>
<dbReference type="Gene3D" id="3.30.450.190">
    <property type="match status" value="2"/>
</dbReference>
<keyword evidence="3 4" id="KW-0342">GTP-binding</keyword>
<sequence>MQKKILLMGKSGAGKTSMRTMIFSSFAAADTRHLGATMDVEHSTVSYISDLQLNIWDCGGQTKFMESYNHERRDYVFPDVEVLIYVFDVENYNKPGEIDMYQECIDNLSEFSPNAKVFCLIHKVDLLTEEEKAYVFKDYQYQLRVRSRGFNPEFYPTTIWSFSLYFAWSNIVYRLIPNISSIEKYLQRFQTICDAYEVVLFERTTFLVVTNIGNENDIDQQRDMQSSFDSLEIRNKQFTMFLQPFTKSTYILVVTTKPEVEPALTKYNIDAARDVFARYAEGGLLHRGPPE</sequence>
<organism evidence="5 6">
    <name type="scientific">Mycoemilia scoparia</name>
    <dbReference type="NCBI Taxonomy" id="417184"/>
    <lineage>
        <taxon>Eukaryota</taxon>
        <taxon>Fungi</taxon>
        <taxon>Fungi incertae sedis</taxon>
        <taxon>Zoopagomycota</taxon>
        <taxon>Kickxellomycotina</taxon>
        <taxon>Kickxellomycetes</taxon>
        <taxon>Kickxellales</taxon>
        <taxon>Kickxellaceae</taxon>
        <taxon>Mycoemilia</taxon>
    </lineage>
</organism>
<dbReference type="GO" id="GO:0010507">
    <property type="term" value="P:negative regulation of autophagy"/>
    <property type="evidence" value="ECO:0007669"/>
    <property type="project" value="TreeGrafter"/>
</dbReference>
<keyword evidence="2 4" id="KW-0547">Nucleotide-binding</keyword>
<evidence type="ECO:0000256" key="1">
    <source>
        <dbReference type="ARBA" id="ARBA00007756"/>
    </source>
</evidence>
<dbReference type="PANTHER" id="PTHR11259:SF1">
    <property type="entry name" value="RAS-RELATED GTP-BINDING PROTEIN"/>
    <property type="match status" value="1"/>
</dbReference>
<evidence type="ECO:0000256" key="4">
    <source>
        <dbReference type="RuleBase" id="RU367014"/>
    </source>
</evidence>
<comment type="function">
    <text evidence="4">GTPase involved in activation of the TORC1 signaling pathway, which promotes growth and represses autophagy in nutrient-rich conditions.</text>
</comment>
<dbReference type="GO" id="GO:0005525">
    <property type="term" value="F:GTP binding"/>
    <property type="evidence" value="ECO:0007669"/>
    <property type="project" value="UniProtKB-UniRule"/>
</dbReference>
<protein>
    <recommendedName>
        <fullName evidence="4">GTP-binding protein</fullName>
    </recommendedName>
</protein>
<proteinExistence type="inferred from homology"/>
<gene>
    <name evidence="5" type="ORF">H4219_000292</name>
</gene>
<evidence type="ECO:0000313" key="5">
    <source>
        <dbReference type="EMBL" id="KAJ1921945.1"/>
    </source>
</evidence>
<dbReference type="SUPFAM" id="SSF52540">
    <property type="entry name" value="P-loop containing nucleoside triphosphate hydrolases"/>
    <property type="match status" value="1"/>
</dbReference>
<dbReference type="AlphaFoldDB" id="A0A9W8A684"/>
<dbReference type="OrthoDB" id="10020193at2759"/>
<dbReference type="InterPro" id="IPR027417">
    <property type="entry name" value="P-loop_NTPase"/>
</dbReference>
<evidence type="ECO:0000256" key="2">
    <source>
        <dbReference type="ARBA" id="ARBA00022741"/>
    </source>
</evidence>
<reference evidence="5" key="1">
    <citation type="submission" date="2022-07" db="EMBL/GenBank/DDBJ databases">
        <title>Phylogenomic reconstructions and comparative analyses of Kickxellomycotina fungi.</title>
        <authorList>
            <person name="Reynolds N.K."/>
            <person name="Stajich J.E."/>
            <person name="Barry K."/>
            <person name="Grigoriev I.V."/>
            <person name="Crous P."/>
            <person name="Smith M.E."/>
        </authorList>
    </citation>
    <scope>NUCLEOTIDE SEQUENCE</scope>
    <source>
        <strain evidence="5">NBRC 100468</strain>
    </source>
</reference>
<dbReference type="Gene3D" id="3.40.50.300">
    <property type="entry name" value="P-loop containing nucleotide triphosphate hydrolases"/>
    <property type="match status" value="1"/>
</dbReference>
<dbReference type="GO" id="GO:1904263">
    <property type="term" value="P:positive regulation of TORC1 signaling"/>
    <property type="evidence" value="ECO:0007669"/>
    <property type="project" value="TreeGrafter"/>
</dbReference>
<dbReference type="PANTHER" id="PTHR11259">
    <property type="entry name" value="RAS-RELATED GTP BINDING RAG/GTR YEAST"/>
    <property type="match status" value="1"/>
</dbReference>
<comment type="subunit">
    <text evidence="4">Component of the GSE complex.</text>
</comment>
<dbReference type="GO" id="GO:0009267">
    <property type="term" value="P:cellular response to starvation"/>
    <property type="evidence" value="ECO:0007669"/>
    <property type="project" value="TreeGrafter"/>
</dbReference>
<comment type="caution">
    <text evidence="5">The sequence shown here is derived from an EMBL/GenBank/DDBJ whole genome shotgun (WGS) entry which is preliminary data.</text>
</comment>
<keyword evidence="6" id="KW-1185">Reference proteome</keyword>
<dbReference type="PRINTS" id="PR00449">
    <property type="entry name" value="RASTRNSFRMNG"/>
</dbReference>
<dbReference type="Proteomes" id="UP001150538">
    <property type="component" value="Unassembled WGS sequence"/>
</dbReference>
<dbReference type="GO" id="GO:0003924">
    <property type="term" value="F:GTPase activity"/>
    <property type="evidence" value="ECO:0007669"/>
    <property type="project" value="UniProtKB-UniRule"/>
</dbReference>
<name>A0A9W8A684_9FUNG</name>